<dbReference type="Proteomes" id="UP000000709">
    <property type="component" value="Unassembled WGS sequence"/>
</dbReference>
<dbReference type="InParanoid" id="G3AJF1"/>
<feature type="compositionally biased region" description="Low complexity" evidence="1">
    <location>
        <begin position="248"/>
        <end position="261"/>
    </location>
</feature>
<dbReference type="OrthoDB" id="4026621at2759"/>
<evidence type="ECO:0000256" key="1">
    <source>
        <dbReference type="SAM" id="MobiDB-lite"/>
    </source>
</evidence>
<reference evidence="4 5" key="1">
    <citation type="journal article" date="2011" name="Proc. Natl. Acad. Sci. U.S.A.">
        <title>Comparative genomics of xylose-fermenting fungi for enhanced biofuel production.</title>
        <authorList>
            <person name="Wohlbach D.J."/>
            <person name="Kuo A."/>
            <person name="Sato T.K."/>
            <person name="Potts K.M."/>
            <person name="Salamov A.A."/>
            <person name="LaButti K.M."/>
            <person name="Sun H."/>
            <person name="Clum A."/>
            <person name="Pangilinan J.L."/>
            <person name="Lindquist E.A."/>
            <person name="Lucas S."/>
            <person name="Lapidus A."/>
            <person name="Jin M."/>
            <person name="Gunawan C."/>
            <person name="Balan V."/>
            <person name="Dale B.E."/>
            <person name="Jeffries T.W."/>
            <person name="Zinkel R."/>
            <person name="Barry K.W."/>
            <person name="Grigoriev I.V."/>
            <person name="Gasch A.P."/>
        </authorList>
    </citation>
    <scope>NUCLEOTIDE SEQUENCE [LARGE SCALE GENOMIC DNA]</scope>
    <source>
        <strain evidence="5">NRRL Y-27907 / 11-Y1</strain>
    </source>
</reference>
<feature type="signal peptide" evidence="2">
    <location>
        <begin position="1"/>
        <end position="16"/>
    </location>
</feature>
<accession>G3AJF1</accession>
<dbReference type="InterPro" id="IPR018789">
    <property type="entry name" value="Flo11"/>
</dbReference>
<feature type="compositionally biased region" description="Low complexity" evidence="1">
    <location>
        <begin position="360"/>
        <end position="380"/>
    </location>
</feature>
<organism evidence="5">
    <name type="scientific">Spathaspora passalidarum (strain NRRL Y-27907 / 11-Y1)</name>
    <dbReference type="NCBI Taxonomy" id="619300"/>
    <lineage>
        <taxon>Eukaryota</taxon>
        <taxon>Fungi</taxon>
        <taxon>Dikarya</taxon>
        <taxon>Ascomycota</taxon>
        <taxon>Saccharomycotina</taxon>
        <taxon>Pichiomycetes</taxon>
        <taxon>Debaryomycetaceae</taxon>
        <taxon>Spathaspora</taxon>
    </lineage>
</organism>
<dbReference type="eggNOG" id="ENOG502T33R">
    <property type="taxonomic scope" value="Eukaryota"/>
</dbReference>
<evidence type="ECO:0000259" key="3">
    <source>
        <dbReference type="PROSITE" id="PS51824"/>
    </source>
</evidence>
<proteinExistence type="predicted"/>
<protein>
    <recommendedName>
        <fullName evidence="3">Flo11 domain-containing protein</fullName>
    </recommendedName>
</protein>
<feature type="compositionally biased region" description="Low complexity" evidence="1">
    <location>
        <begin position="388"/>
        <end position="408"/>
    </location>
</feature>
<dbReference type="EMBL" id="GL996500">
    <property type="protein sequence ID" value="EGW34610.1"/>
    <property type="molecule type" value="Genomic_DNA"/>
</dbReference>
<keyword evidence="5" id="KW-1185">Reference proteome</keyword>
<dbReference type="STRING" id="619300.G3AJF1"/>
<dbReference type="KEGG" id="spaa:SPAPADRAFT_49639"/>
<dbReference type="HOGENOM" id="CLU_502641_0_0_1"/>
<dbReference type="AlphaFoldDB" id="G3AJF1"/>
<feature type="compositionally biased region" description="Low complexity" evidence="1">
    <location>
        <begin position="304"/>
        <end position="324"/>
    </location>
</feature>
<dbReference type="PROSITE" id="PS51824">
    <property type="entry name" value="FLO11"/>
    <property type="match status" value="1"/>
</dbReference>
<keyword evidence="2" id="KW-0732">Signal</keyword>
<dbReference type="RefSeq" id="XP_007374194.1">
    <property type="nucleotide sequence ID" value="XM_007374132.1"/>
</dbReference>
<dbReference type="GeneID" id="18871358"/>
<feature type="chain" id="PRO_5003442550" description="Flo11 domain-containing protein" evidence="2">
    <location>
        <begin position="17"/>
        <end position="542"/>
    </location>
</feature>
<feature type="region of interest" description="Disordered" evidence="1">
    <location>
        <begin position="195"/>
        <end position="446"/>
    </location>
</feature>
<feature type="region of interest" description="Disordered" evidence="1">
    <location>
        <begin position="486"/>
        <end position="514"/>
    </location>
</feature>
<dbReference type="OMA" id="LPHEYEQ"/>
<dbReference type="Pfam" id="PF10182">
    <property type="entry name" value="Flo11"/>
    <property type="match status" value="1"/>
</dbReference>
<name>G3AJF1_SPAPN</name>
<evidence type="ECO:0000313" key="5">
    <source>
        <dbReference type="Proteomes" id="UP000000709"/>
    </source>
</evidence>
<evidence type="ECO:0000313" key="4">
    <source>
        <dbReference type="EMBL" id="EGW34610.1"/>
    </source>
</evidence>
<gene>
    <name evidence="4" type="ORF">SPAPADRAFT_49639</name>
</gene>
<feature type="domain" description="Flo11" evidence="3">
    <location>
        <begin position="28"/>
        <end position="205"/>
    </location>
</feature>
<dbReference type="SMART" id="SM01213">
    <property type="entry name" value="Flo11"/>
    <property type="match status" value="1"/>
</dbReference>
<feature type="compositionally biased region" description="Acidic residues" evidence="1">
    <location>
        <begin position="262"/>
        <end position="303"/>
    </location>
</feature>
<sequence length="542" mass="59517">MKIIILLTYFILAVYSHTIVTVVPTPKPTPVATCKSNSASCPVVIGARAKSLGYPPLSMAQFNSVKWIYDNVYQVEVEFMMGNSITKAALSSLYLKGLQSPGDYLGGKIELFNKTKKVDKVGSAEQHFSVTWLMLAEETGRFDSSTPFTLEYVWCQKDDNSWIDQYCKTTTKSFYAQYLIDCPVDGLTDAPNVYWDPQCNAPRPEPETTTEVPEPDPTTEDPVPTTEEPETTTEDPKFTTEDPETSTEDPVPTTEDPVPTTEDPEPTTEEPEPTTEDPEPTTEEPEPTTEDPESTTEDPESTTEDPVPTTEDPVPTTEDPVPTTEDPEPTTEDPVPTTEDPVPTTEDPVPTTEDPEPTTEDPVPTTQDPVPTTEDPVPTTEDPEPTTEDPVPTTQDPVPTTQDPVPTTEDPDPKPTSQDPESPVTKQSTENTIFTETDKGSTSEITSTVVVTTLVESYIPETSYISSSANDPTLESELPHEYEQIEEDPYNSQVPPIESESIAAQPTSPLPSEEDYLQGSAHFVSANNFALLTGLLINYFMI</sequence>
<feature type="compositionally biased region" description="Polar residues" evidence="1">
    <location>
        <begin position="415"/>
        <end position="435"/>
    </location>
</feature>
<feature type="compositionally biased region" description="Low complexity" evidence="1">
    <location>
        <begin position="332"/>
        <end position="352"/>
    </location>
</feature>
<evidence type="ECO:0000256" key="2">
    <source>
        <dbReference type="SAM" id="SignalP"/>
    </source>
</evidence>